<proteinExistence type="predicted"/>
<name>A0A8S5TJJ9_9CAUD</name>
<protein>
    <submittedName>
        <fullName evidence="1">Uncharacterized protein</fullName>
    </submittedName>
</protein>
<evidence type="ECO:0000313" key="1">
    <source>
        <dbReference type="EMBL" id="DAF63243.1"/>
    </source>
</evidence>
<sequence>MNKFKEMLYELDKEFEEDYNKILRSIETSASITKNKVTGIQWAVSGCSNKKRDNIEYIEMPDGSYAKFVRIDGIWYMEIGIILANYHVSFTEYLNVDEYLNSGSFVMLK</sequence>
<reference evidence="1" key="1">
    <citation type="journal article" date="2021" name="Proc. Natl. Acad. Sci. U.S.A.">
        <title>A Catalog of Tens of Thousands of Viruses from Human Metagenomes Reveals Hidden Associations with Chronic Diseases.</title>
        <authorList>
            <person name="Tisza M.J."/>
            <person name="Buck C.B."/>
        </authorList>
    </citation>
    <scope>NUCLEOTIDE SEQUENCE</scope>
    <source>
        <strain evidence="1">CtXXl13</strain>
    </source>
</reference>
<accession>A0A8S5TJJ9</accession>
<organism evidence="1">
    <name type="scientific">Myoviridae sp. ctXXl13</name>
    <dbReference type="NCBI Taxonomy" id="2827691"/>
    <lineage>
        <taxon>Viruses</taxon>
        <taxon>Duplodnaviria</taxon>
        <taxon>Heunggongvirae</taxon>
        <taxon>Uroviricota</taxon>
        <taxon>Caudoviricetes</taxon>
    </lineage>
</organism>
<dbReference type="EMBL" id="BK032836">
    <property type="protein sequence ID" value="DAF63243.1"/>
    <property type="molecule type" value="Genomic_DNA"/>
</dbReference>